<dbReference type="PANTHER" id="PTHR33337:SF40">
    <property type="entry name" value="CENP-V_GFA DOMAIN-CONTAINING PROTEIN-RELATED"/>
    <property type="match status" value="1"/>
</dbReference>
<organism evidence="6 7">
    <name type="scientific">Porticoccus litoralis</name>
    <dbReference type="NCBI Taxonomy" id="434086"/>
    <lineage>
        <taxon>Bacteria</taxon>
        <taxon>Pseudomonadati</taxon>
        <taxon>Pseudomonadota</taxon>
        <taxon>Gammaproteobacteria</taxon>
        <taxon>Cellvibrionales</taxon>
        <taxon>Porticoccaceae</taxon>
        <taxon>Porticoccus</taxon>
    </lineage>
</organism>
<evidence type="ECO:0000256" key="2">
    <source>
        <dbReference type="ARBA" id="ARBA00022723"/>
    </source>
</evidence>
<evidence type="ECO:0000256" key="1">
    <source>
        <dbReference type="ARBA" id="ARBA00005495"/>
    </source>
</evidence>
<dbReference type="EMBL" id="JAUUUU010000001">
    <property type="protein sequence ID" value="MDP1519916.1"/>
    <property type="molecule type" value="Genomic_DNA"/>
</dbReference>
<keyword evidence="4" id="KW-0456">Lyase</keyword>
<reference evidence="6" key="1">
    <citation type="journal article" date="2010" name="Int. J. Syst. Evol. Microbiol.">
        <title>Porticoccus litoralis gen. nov., sp. nov., a gammaproteobacterium isolated from the Yellow Sea.</title>
        <authorList>
            <person name="Oh H.M."/>
            <person name="Kim H."/>
            <person name="Kim K.M."/>
            <person name="Min G.S."/>
            <person name="Cho J.C."/>
        </authorList>
    </citation>
    <scope>NUCLEOTIDE SEQUENCE</scope>
    <source>
        <strain evidence="6">DSM 25064</strain>
    </source>
</reference>
<keyword evidence="7" id="KW-1185">Reference proteome</keyword>
<dbReference type="Gene3D" id="3.90.1590.10">
    <property type="entry name" value="glutathione-dependent formaldehyde- activating enzyme (gfa)"/>
    <property type="match status" value="1"/>
</dbReference>
<accession>A0AAW8B1P7</accession>
<dbReference type="GO" id="GO:0046872">
    <property type="term" value="F:metal ion binding"/>
    <property type="evidence" value="ECO:0007669"/>
    <property type="project" value="UniProtKB-KW"/>
</dbReference>
<comment type="similarity">
    <text evidence="1">Belongs to the Gfa family.</text>
</comment>
<dbReference type="Proteomes" id="UP001178354">
    <property type="component" value="Unassembled WGS sequence"/>
</dbReference>
<keyword evidence="3" id="KW-0862">Zinc</keyword>
<evidence type="ECO:0000256" key="3">
    <source>
        <dbReference type="ARBA" id="ARBA00022833"/>
    </source>
</evidence>
<dbReference type="PROSITE" id="PS51891">
    <property type="entry name" value="CENP_V_GFA"/>
    <property type="match status" value="1"/>
</dbReference>
<dbReference type="SUPFAM" id="SSF51316">
    <property type="entry name" value="Mss4-like"/>
    <property type="match status" value="1"/>
</dbReference>
<evidence type="ECO:0000313" key="7">
    <source>
        <dbReference type="Proteomes" id="UP001178354"/>
    </source>
</evidence>
<name>A0AAW8B1P7_9GAMM</name>
<evidence type="ECO:0000256" key="4">
    <source>
        <dbReference type="ARBA" id="ARBA00023239"/>
    </source>
</evidence>
<evidence type="ECO:0000313" key="6">
    <source>
        <dbReference type="EMBL" id="MDP1519916.1"/>
    </source>
</evidence>
<comment type="caution">
    <text evidence="6">The sequence shown here is derived from an EMBL/GenBank/DDBJ whole genome shotgun (WGS) entry which is preliminary data.</text>
</comment>
<gene>
    <name evidence="6" type="ORF">Q8A57_02945</name>
</gene>
<dbReference type="Pfam" id="PF04828">
    <property type="entry name" value="GFA"/>
    <property type="match status" value="1"/>
</dbReference>
<dbReference type="InterPro" id="IPR006913">
    <property type="entry name" value="CENP-V/GFA"/>
</dbReference>
<dbReference type="PANTHER" id="PTHR33337">
    <property type="entry name" value="GFA DOMAIN-CONTAINING PROTEIN"/>
    <property type="match status" value="1"/>
</dbReference>
<protein>
    <submittedName>
        <fullName evidence="6">GFA family protein</fullName>
    </submittedName>
</protein>
<dbReference type="AlphaFoldDB" id="A0AAW8B1P7"/>
<dbReference type="RefSeq" id="WP_305169429.1">
    <property type="nucleotide sequence ID" value="NZ_JAUUUU010000001.1"/>
</dbReference>
<dbReference type="InterPro" id="IPR011057">
    <property type="entry name" value="Mss4-like_sf"/>
</dbReference>
<sequence>MSTYNLHCACNTVELTLSGEPKVKAYCHCIDCRELMNTPFAPVTAWTEESVSITKGEESITAYQHPTLRMRKYFCSSCGEVLFNSNCVDWRVVPQLLIAKSYDNQLPEELASTAHIFYEQRIVSVSDDLPKHTRGFSSPVFEE</sequence>
<dbReference type="GO" id="GO:0016846">
    <property type="term" value="F:carbon-sulfur lyase activity"/>
    <property type="evidence" value="ECO:0007669"/>
    <property type="project" value="InterPro"/>
</dbReference>
<reference evidence="6" key="2">
    <citation type="submission" date="2023-08" db="EMBL/GenBank/DDBJ databases">
        <authorList>
            <person name="Luo J."/>
        </authorList>
    </citation>
    <scope>NUCLEOTIDE SEQUENCE</scope>
    <source>
        <strain evidence="6">DSM 25064</strain>
    </source>
</reference>
<proteinExistence type="inferred from homology"/>
<keyword evidence="2" id="KW-0479">Metal-binding</keyword>
<feature type="domain" description="CENP-V/GFA" evidence="5">
    <location>
        <begin position="4"/>
        <end position="119"/>
    </location>
</feature>
<evidence type="ECO:0000259" key="5">
    <source>
        <dbReference type="PROSITE" id="PS51891"/>
    </source>
</evidence>